<dbReference type="PANTHER" id="PTHR16305:SF28">
    <property type="entry name" value="GUANYLATE CYCLASE DOMAIN-CONTAINING PROTEIN"/>
    <property type="match status" value="1"/>
</dbReference>
<evidence type="ECO:0000259" key="3">
    <source>
        <dbReference type="SMART" id="SM01043"/>
    </source>
</evidence>
<dbReference type="GO" id="GO:0005524">
    <property type="term" value="F:ATP binding"/>
    <property type="evidence" value="ECO:0007669"/>
    <property type="project" value="UniProtKB-KW"/>
</dbReference>
<dbReference type="SMART" id="SM01043">
    <property type="entry name" value="BTAD"/>
    <property type="match status" value="1"/>
</dbReference>
<dbReference type="InterPro" id="IPR011990">
    <property type="entry name" value="TPR-like_helical_dom_sf"/>
</dbReference>
<name>A0A1W1UL55_9DEIO</name>
<keyword evidence="5" id="KW-1185">Reference proteome</keyword>
<dbReference type="GO" id="GO:0004016">
    <property type="term" value="F:adenylate cyclase activity"/>
    <property type="evidence" value="ECO:0007669"/>
    <property type="project" value="TreeGrafter"/>
</dbReference>
<dbReference type="Proteomes" id="UP000192582">
    <property type="component" value="Unassembled WGS sequence"/>
</dbReference>
<dbReference type="SUPFAM" id="SSF48452">
    <property type="entry name" value="TPR-like"/>
    <property type="match status" value="3"/>
</dbReference>
<evidence type="ECO:0000313" key="5">
    <source>
        <dbReference type="Proteomes" id="UP000192582"/>
    </source>
</evidence>
<dbReference type="InterPro" id="IPR005158">
    <property type="entry name" value="BTAD"/>
</dbReference>
<dbReference type="Gene3D" id="1.25.40.10">
    <property type="entry name" value="Tetratricopeptide repeat domain"/>
    <property type="match status" value="3"/>
</dbReference>
<dbReference type="EMBL" id="FWWU01000005">
    <property type="protein sequence ID" value="SMB81474.1"/>
    <property type="molecule type" value="Genomic_DNA"/>
</dbReference>
<evidence type="ECO:0000256" key="1">
    <source>
        <dbReference type="ARBA" id="ARBA00022741"/>
    </source>
</evidence>
<protein>
    <submittedName>
        <fullName evidence="4">Predicted ATPase</fullName>
    </submittedName>
</protein>
<dbReference type="InterPro" id="IPR041664">
    <property type="entry name" value="AAA_16"/>
</dbReference>
<dbReference type="InterPro" id="IPR027417">
    <property type="entry name" value="P-loop_NTPase"/>
</dbReference>
<evidence type="ECO:0000256" key="2">
    <source>
        <dbReference type="ARBA" id="ARBA00022840"/>
    </source>
</evidence>
<keyword evidence="2" id="KW-0067">ATP-binding</keyword>
<dbReference type="STRING" id="695939.SAMN00790413_04593"/>
<sequence>MALLRLLDVPHLETGSGRAELPPHKPVWLLIRLAYEQTWMTRQELATLFWPDDDEAGARHNLRLLIARAKKLPWAGALEVEGTRLRFSVDTDVRRFRAAHAGECWEEAIALYRRDFLSGVTWRDAPEVEGWAAFERAALADAWRHAVRVHAAALSASGDPVRAASLLLELWRADPLAEDVLQAYLRAALACGARDAALRAGATFRELLARELNLAPMRETLELEQLLRDAGPVPVAAPPHVERPALRGDLIGREDERFTLQRASLALIGGEPGVGKTRLLQELVPDTRLGASPSAVWWRCSEGLGGIPYHPVLTALRDRPEALQPGGELGPYRDDLAHLLPDLLGRPPAADPVTLRPRLLEALSRATEVGTHTLVIDDAQWADSATLELATVLACRGRLRVFVAYRASEVSADLAPTLRALREQGALDLRLGPLSREEVRGLVGALIGTPDGPPLFSAWLHRKSGGNALFALETLRALFEAGTLRADADGWHTSLDDVTSDYSELDVPPRIAALVERRLSRLSEAARRALDTLSVAQDDFTPRLASRVCGLSEWGIVAALEEARRAHLLTETRFSHDLVRQSVYEALSPERRALLHKSLAQGGERLAPAVLARHLLAAGEPEAALPHLLEAADAATARADLTGAARWLREARRHAAPGSLAALRVSVMLGDLLLWQGSAEGRAELNAALGELRAHPDPAARELTAHALAALSEIELYGGDFERASAYADAALRLGAGSGVVSTPIVRRALESAVTVAMRRGDVEAARRHLDEGARLVSNDPDLDATAAELAFYVGDLRRSRAMFEELLTRVPGHARVRTLENDLGFVCLNLGDLVAAERWLRRSLETYAGVPHPEALSRSNLGLVFLMMGRLDEAWAELQLAENLARGGEFGTFLADVRHRQAGVRLARREFEAARALCREAASLMRGVGDPVRLTWILAGSCGVEIFAGDNAAARRFAAEARAAFEARPHPVGEALVRLAELELAAAAGQDVERPARELLEFAGRTGLEEYVIRALLRLGRLDEAHERADRLGFWPLARLSKELSTCSPAMP</sequence>
<dbReference type="Pfam" id="PF13191">
    <property type="entry name" value="AAA_16"/>
    <property type="match status" value="1"/>
</dbReference>
<dbReference type="AlphaFoldDB" id="A0A1W1UL55"/>
<dbReference type="GO" id="GO:0005737">
    <property type="term" value="C:cytoplasm"/>
    <property type="evidence" value="ECO:0007669"/>
    <property type="project" value="TreeGrafter"/>
</dbReference>
<keyword evidence="1" id="KW-0547">Nucleotide-binding</keyword>
<dbReference type="Pfam" id="PF03704">
    <property type="entry name" value="BTAD"/>
    <property type="match status" value="1"/>
</dbReference>
<reference evidence="4 5" key="1">
    <citation type="submission" date="2017-04" db="EMBL/GenBank/DDBJ databases">
        <authorList>
            <person name="Afonso C.L."/>
            <person name="Miller P.J."/>
            <person name="Scott M.A."/>
            <person name="Spackman E."/>
            <person name="Goraichik I."/>
            <person name="Dimitrov K.M."/>
            <person name="Suarez D.L."/>
            <person name="Swayne D.E."/>
        </authorList>
    </citation>
    <scope>NUCLEOTIDE SEQUENCE [LARGE SCALE GENOMIC DNA]</scope>
    <source>
        <strain evidence="4 5">KR-140</strain>
    </source>
</reference>
<dbReference type="SUPFAM" id="SSF52540">
    <property type="entry name" value="P-loop containing nucleoside triphosphate hydrolases"/>
    <property type="match status" value="1"/>
</dbReference>
<proteinExistence type="predicted"/>
<gene>
    <name evidence="4" type="ORF">SAMN00790413_04593</name>
</gene>
<dbReference type="OrthoDB" id="51325at2"/>
<feature type="domain" description="Bacterial transcriptional activator" evidence="3">
    <location>
        <begin position="91"/>
        <end position="228"/>
    </location>
</feature>
<organism evidence="4 5">
    <name type="scientific">Deinococcus hopiensis KR-140</name>
    <dbReference type="NCBI Taxonomy" id="695939"/>
    <lineage>
        <taxon>Bacteria</taxon>
        <taxon>Thermotogati</taxon>
        <taxon>Deinococcota</taxon>
        <taxon>Deinococci</taxon>
        <taxon>Deinococcales</taxon>
        <taxon>Deinococcaceae</taxon>
        <taxon>Deinococcus</taxon>
    </lineage>
</organism>
<dbReference type="PANTHER" id="PTHR16305">
    <property type="entry name" value="TESTICULAR SOLUBLE ADENYLYL CYCLASE"/>
    <property type="match status" value="1"/>
</dbReference>
<dbReference type="RefSeq" id="WP_084045947.1">
    <property type="nucleotide sequence ID" value="NZ_FWWU01000005.1"/>
</dbReference>
<accession>A0A1W1UL55</accession>
<evidence type="ECO:0000313" key="4">
    <source>
        <dbReference type="EMBL" id="SMB81474.1"/>
    </source>
</evidence>